<reference evidence="1 2" key="1">
    <citation type="submission" date="2019-05" db="EMBL/GenBank/DDBJ databases">
        <title>Draft Genome of Bradyrhizobium elkanii strain SEMIA 938, Used in Commercial Inoculants for Lupinus spp. in Brazil.</title>
        <authorList>
            <person name="Hungria M."/>
            <person name="Delamuta J.R.M."/>
            <person name="Ribeiro R.A."/>
            <person name="Nogueira M.A."/>
        </authorList>
    </citation>
    <scope>NUCLEOTIDE SEQUENCE [LARGE SCALE GENOMIC DNA]</scope>
    <source>
        <strain evidence="1 2">Semia 938</strain>
    </source>
</reference>
<accession>A0A4U6RUT7</accession>
<organism evidence="1 2">
    <name type="scientific">Bradyrhizobium elkanii</name>
    <dbReference type="NCBI Taxonomy" id="29448"/>
    <lineage>
        <taxon>Bacteria</taxon>
        <taxon>Pseudomonadati</taxon>
        <taxon>Pseudomonadota</taxon>
        <taxon>Alphaproteobacteria</taxon>
        <taxon>Hyphomicrobiales</taxon>
        <taxon>Nitrobacteraceae</taxon>
        <taxon>Bradyrhizobium</taxon>
    </lineage>
</organism>
<proteinExistence type="predicted"/>
<dbReference type="EMBL" id="SZZP01000018">
    <property type="protein sequence ID" value="TKV78300.1"/>
    <property type="molecule type" value="Genomic_DNA"/>
</dbReference>
<dbReference type="AlphaFoldDB" id="A0A4U6RUT7"/>
<protein>
    <recommendedName>
        <fullName evidence="3">Translational machinery protein</fullName>
    </recommendedName>
</protein>
<sequence length="129" mass="13997">MSETALQSHAHAIVWIDHLVAKVFGIGLTGISTTAVHAHLASQHLHHKTNTIGDGRVQADATFFARVGEAVSGCSDLLVIGPGIEKVELTQYLRAERPDLNLHVEPSDHPTDAEIVALGRKRFHLGDER</sequence>
<gene>
    <name evidence="1" type="ORF">FDV58_27610</name>
</gene>
<comment type="caution">
    <text evidence="1">The sequence shown here is derived from an EMBL/GenBank/DDBJ whole genome shotgun (WGS) entry which is preliminary data.</text>
</comment>
<evidence type="ECO:0008006" key="3">
    <source>
        <dbReference type="Google" id="ProtNLM"/>
    </source>
</evidence>
<evidence type="ECO:0000313" key="2">
    <source>
        <dbReference type="Proteomes" id="UP000305095"/>
    </source>
</evidence>
<name>A0A4U6RUT7_BRAEL</name>
<evidence type="ECO:0000313" key="1">
    <source>
        <dbReference type="EMBL" id="TKV78300.1"/>
    </source>
</evidence>
<dbReference type="RefSeq" id="WP_137481710.1">
    <property type="nucleotide sequence ID" value="NZ_SZZP01000018.1"/>
</dbReference>
<dbReference type="SUPFAM" id="SSF53137">
    <property type="entry name" value="Translational machinery components"/>
    <property type="match status" value="1"/>
</dbReference>
<dbReference type="Proteomes" id="UP000305095">
    <property type="component" value="Unassembled WGS sequence"/>
</dbReference>